<dbReference type="InterPro" id="IPR000756">
    <property type="entry name" value="Diacylglycerol_kin_accessory"/>
</dbReference>
<dbReference type="InterPro" id="IPR016064">
    <property type="entry name" value="NAD/diacylglycerol_kinase_sf"/>
</dbReference>
<reference evidence="6" key="1">
    <citation type="submission" date="2021-02" db="EMBL/GenBank/DDBJ databases">
        <authorList>
            <person name="Nowell W R."/>
        </authorList>
    </citation>
    <scope>NUCLEOTIDE SEQUENCE</scope>
</reference>
<keyword evidence="1" id="KW-0808">Transferase</keyword>
<evidence type="ECO:0000256" key="4">
    <source>
        <dbReference type="ARBA" id="ARBA00022840"/>
    </source>
</evidence>
<dbReference type="EMBL" id="CAJOBI010356019">
    <property type="protein sequence ID" value="CAF5223911.1"/>
    <property type="molecule type" value="Genomic_DNA"/>
</dbReference>
<protein>
    <recommendedName>
        <fullName evidence="5">Diacylglycerol kinase accessory domain-containing protein</fullName>
    </recommendedName>
</protein>
<evidence type="ECO:0000313" key="7">
    <source>
        <dbReference type="Proteomes" id="UP000676336"/>
    </source>
</evidence>
<dbReference type="GO" id="GO:0007200">
    <property type="term" value="P:phospholipase C-activating G protein-coupled receptor signaling pathway"/>
    <property type="evidence" value="ECO:0007669"/>
    <property type="project" value="InterPro"/>
</dbReference>
<name>A0A8S3JVW6_9BILA</name>
<gene>
    <name evidence="6" type="ORF">SMN809_LOCUS83550</name>
</gene>
<proteinExistence type="predicted"/>
<dbReference type="SUPFAM" id="SSF111331">
    <property type="entry name" value="NAD kinase/diacylglycerol kinase-like"/>
    <property type="match status" value="1"/>
</dbReference>
<evidence type="ECO:0000259" key="5">
    <source>
        <dbReference type="Pfam" id="PF00609"/>
    </source>
</evidence>
<evidence type="ECO:0000256" key="2">
    <source>
        <dbReference type="ARBA" id="ARBA00022741"/>
    </source>
</evidence>
<comment type="caution">
    <text evidence="6">The sequence shown here is derived from an EMBL/GenBank/DDBJ whole genome shotgun (WGS) entry which is preliminary data.</text>
</comment>
<dbReference type="PANTHER" id="PTHR11255:SF48">
    <property type="entry name" value="DIACYLGLYCEROL KINASE 1"/>
    <property type="match status" value="1"/>
</dbReference>
<evidence type="ECO:0000313" key="6">
    <source>
        <dbReference type="EMBL" id="CAF5223911.1"/>
    </source>
</evidence>
<dbReference type="GO" id="GO:0004143">
    <property type="term" value="F:ATP-dependent diacylglycerol kinase activity"/>
    <property type="evidence" value="ECO:0007669"/>
    <property type="project" value="InterPro"/>
</dbReference>
<keyword evidence="3" id="KW-0418">Kinase</keyword>
<evidence type="ECO:0000256" key="3">
    <source>
        <dbReference type="ARBA" id="ARBA00022777"/>
    </source>
</evidence>
<accession>A0A8S3JVW6</accession>
<dbReference type="AlphaFoldDB" id="A0A8S3JVW6"/>
<sequence>IGDKLIEVVGVQSAIHAGSIYAGVRSSAKRLGQCSSVVIRTRKSFPMQIDGEPWLQPPCTISITHKNQVPMLMAPRKERKNSLWRLFKK</sequence>
<dbReference type="GO" id="GO:0005524">
    <property type="term" value="F:ATP binding"/>
    <property type="evidence" value="ECO:0007669"/>
    <property type="project" value="UniProtKB-KW"/>
</dbReference>
<dbReference type="GO" id="GO:0005886">
    <property type="term" value="C:plasma membrane"/>
    <property type="evidence" value="ECO:0007669"/>
    <property type="project" value="TreeGrafter"/>
</dbReference>
<dbReference type="Gene3D" id="2.60.200.40">
    <property type="match status" value="1"/>
</dbReference>
<keyword evidence="2" id="KW-0547">Nucleotide-binding</keyword>
<feature type="non-terminal residue" evidence="6">
    <location>
        <position position="1"/>
    </location>
</feature>
<dbReference type="PANTHER" id="PTHR11255">
    <property type="entry name" value="DIACYLGLYCEROL KINASE"/>
    <property type="match status" value="1"/>
</dbReference>
<dbReference type="Pfam" id="PF00609">
    <property type="entry name" value="DAGK_acc"/>
    <property type="match status" value="1"/>
</dbReference>
<dbReference type="InterPro" id="IPR037607">
    <property type="entry name" value="DGK"/>
</dbReference>
<evidence type="ECO:0000256" key="1">
    <source>
        <dbReference type="ARBA" id="ARBA00022679"/>
    </source>
</evidence>
<keyword evidence="4" id="KW-0067">ATP-binding</keyword>
<organism evidence="6 7">
    <name type="scientific">Rotaria magnacalcarata</name>
    <dbReference type="NCBI Taxonomy" id="392030"/>
    <lineage>
        <taxon>Eukaryota</taxon>
        <taxon>Metazoa</taxon>
        <taxon>Spiralia</taxon>
        <taxon>Gnathifera</taxon>
        <taxon>Rotifera</taxon>
        <taxon>Eurotatoria</taxon>
        <taxon>Bdelloidea</taxon>
        <taxon>Philodinida</taxon>
        <taxon>Philodinidae</taxon>
        <taxon>Rotaria</taxon>
    </lineage>
</organism>
<feature type="domain" description="Diacylglycerol kinase accessory" evidence="5">
    <location>
        <begin position="2"/>
        <end position="53"/>
    </location>
</feature>
<dbReference type="Proteomes" id="UP000676336">
    <property type="component" value="Unassembled WGS sequence"/>
</dbReference>